<sequence>MLSNLNLLASPYCADHTLLAKSYPAAIEELRDTQGPGWAALNRPASARALKNAFGVIDGPSAIAQCEELAAAAGSWADPLIAAQQVPALAMLAGAAGARGFDDCRIVNVLTRARTAGYIDDGALAGLLESHARRTLVHYSGWGQYLASVIVGKTAFQAMGATSGSHCIVPSQRILEAVHIMALSAPVTLFRAGLWHPEDLSALIDAIEAIIPAERARAARLGAGGWVATASHPLDAATTKVLQATATDTGTFLRSRSLAQEVFWRPVGMARLWPVFEDLRSSRLPPWDLPAHGDGRAAKTFWRDVRLEREHWSGVPFLRISDGGRLTAVLTEQACVLVSRTGVHRAFTPVPWEQARITATVSPGKQVAFHAGGALLGTLYPDWGALGPASAELTWRLEGLLSGLGARVRSFSAAHPL</sequence>
<accession>A0A3P1USB1</accession>
<proteinExistence type="predicted"/>
<evidence type="ECO:0000313" key="2">
    <source>
        <dbReference type="EMBL" id="RRD24784.1"/>
    </source>
</evidence>
<comment type="caution">
    <text evidence="2">The sequence shown here is derived from an EMBL/GenBank/DDBJ whole genome shotgun (WGS) entry which is preliminary data.</text>
</comment>
<dbReference type="RefSeq" id="WP_124934556.1">
    <property type="nucleotide sequence ID" value="NZ_JAGFOU010000006.1"/>
</dbReference>
<reference evidence="2 3" key="1">
    <citation type="submission" date="2018-11" db="EMBL/GenBank/DDBJ databases">
        <title>Genomes From Bacteria Associated with the Canine Oral Cavity: a Test Case for Automated Genome-Based Taxonomic Assignment.</title>
        <authorList>
            <person name="Coil D.A."/>
            <person name="Jospin G."/>
            <person name="Darling A.E."/>
            <person name="Wallis C."/>
            <person name="Davis I.J."/>
            <person name="Harris S."/>
            <person name="Eisen J.A."/>
            <person name="Holcombe L.J."/>
            <person name="O'Flynn C."/>
        </authorList>
    </citation>
    <scope>NUCLEOTIDE SEQUENCE [LARGE SCALE GENOMIC DNA]</scope>
    <source>
        <strain evidence="2 3">OH5050</strain>
    </source>
</reference>
<feature type="domain" description="DUF1266" evidence="1">
    <location>
        <begin position="85"/>
        <end position="158"/>
    </location>
</feature>
<dbReference type="Pfam" id="PF06889">
    <property type="entry name" value="DUF1266"/>
    <property type="match status" value="1"/>
</dbReference>
<name>A0A3P1USB1_9ACTO</name>
<evidence type="ECO:0000313" key="3">
    <source>
        <dbReference type="Proteomes" id="UP000271272"/>
    </source>
</evidence>
<dbReference type="OrthoDB" id="3249854at2"/>
<dbReference type="AlphaFoldDB" id="A0A3P1USB1"/>
<evidence type="ECO:0000259" key="1">
    <source>
        <dbReference type="Pfam" id="PF06889"/>
    </source>
</evidence>
<protein>
    <submittedName>
        <fullName evidence="2">DUF1266 domain-containing protein</fullName>
    </submittedName>
</protein>
<dbReference type="EMBL" id="RQZC01000026">
    <property type="protein sequence ID" value="RRD24784.1"/>
    <property type="molecule type" value="Genomic_DNA"/>
</dbReference>
<dbReference type="InterPro" id="IPR009677">
    <property type="entry name" value="DUF1266"/>
</dbReference>
<keyword evidence="3" id="KW-1185">Reference proteome</keyword>
<dbReference type="Proteomes" id="UP000271272">
    <property type="component" value="Unassembled WGS sequence"/>
</dbReference>
<gene>
    <name evidence="2" type="ORF">EII10_11085</name>
</gene>
<organism evidence="2 3">
    <name type="scientific">Actinomyces bowdenii</name>
    <dbReference type="NCBI Taxonomy" id="131109"/>
    <lineage>
        <taxon>Bacteria</taxon>
        <taxon>Bacillati</taxon>
        <taxon>Actinomycetota</taxon>
        <taxon>Actinomycetes</taxon>
        <taxon>Actinomycetales</taxon>
        <taxon>Actinomycetaceae</taxon>
        <taxon>Actinomyces</taxon>
    </lineage>
</organism>